<reference evidence="2" key="1">
    <citation type="submission" date="2023-06" db="EMBL/GenBank/DDBJ databases">
        <title>Genome-scale phylogeny and comparative genomics of the fungal order Sordariales.</title>
        <authorList>
            <consortium name="Lawrence Berkeley National Laboratory"/>
            <person name="Hensen N."/>
            <person name="Bonometti L."/>
            <person name="Westerberg I."/>
            <person name="Brannstrom I.O."/>
            <person name="Guillou S."/>
            <person name="Cros-Aarteil S."/>
            <person name="Calhoun S."/>
            <person name="Haridas S."/>
            <person name="Kuo A."/>
            <person name="Mondo S."/>
            <person name="Pangilinan J."/>
            <person name="Riley R."/>
            <person name="LaButti K."/>
            <person name="Andreopoulos B."/>
            <person name="Lipzen A."/>
            <person name="Chen C."/>
            <person name="Yanf M."/>
            <person name="Daum C."/>
            <person name="Ng V."/>
            <person name="Clum A."/>
            <person name="Steindorff A."/>
            <person name="Ohm R."/>
            <person name="Martin F."/>
            <person name="Silar P."/>
            <person name="Natvig D."/>
            <person name="Lalanne C."/>
            <person name="Gautier V."/>
            <person name="Ament-velasquez S.L."/>
            <person name="Kruys A."/>
            <person name="Hutchinson M.I."/>
            <person name="Powell A.J."/>
            <person name="Barry K."/>
            <person name="Miller A.N."/>
            <person name="Grigoriev I.V."/>
            <person name="Debuchy R."/>
            <person name="Gladieux P."/>
            <person name="Thoren M.H."/>
            <person name="Johannesson H."/>
        </authorList>
    </citation>
    <scope>NUCLEOTIDE SEQUENCE</scope>
    <source>
        <strain evidence="2">SMH3187-1</strain>
    </source>
</reference>
<protein>
    <submittedName>
        <fullName evidence="2">Uncharacterized protein</fullName>
    </submittedName>
</protein>
<sequence>MGGRGHRDSGGAHSHSGAPRVLSSRQKGPAAFDVAAGRHKRPEGHGHAIYIVCCLLPVTQKAPVLPLRTPLHSTSRRLPPDSGDTSQVKEGLWREARAESEVGWMDGWGINAARMRGRPFLLLVDGVEVMEGWRTLWDGYHAASGGGRSDDWMAWLDRNNQMLRVVRGLVSQLASLPASGEGGWRGWRTT</sequence>
<gene>
    <name evidence="2" type="ORF">B0T18DRAFT_87964</name>
</gene>
<feature type="region of interest" description="Disordered" evidence="1">
    <location>
        <begin position="1"/>
        <end position="38"/>
    </location>
</feature>
<dbReference type="AlphaFoldDB" id="A0AA40F6V5"/>
<evidence type="ECO:0000313" key="3">
    <source>
        <dbReference type="Proteomes" id="UP001172155"/>
    </source>
</evidence>
<feature type="compositionally biased region" description="Basic and acidic residues" evidence="1">
    <location>
        <begin position="1"/>
        <end position="10"/>
    </location>
</feature>
<evidence type="ECO:0000313" key="2">
    <source>
        <dbReference type="EMBL" id="KAK0752313.1"/>
    </source>
</evidence>
<evidence type="ECO:0000256" key="1">
    <source>
        <dbReference type="SAM" id="MobiDB-lite"/>
    </source>
</evidence>
<accession>A0AA40F6V5</accession>
<keyword evidence="3" id="KW-1185">Reference proteome</keyword>
<organism evidence="2 3">
    <name type="scientific">Schizothecium vesticola</name>
    <dbReference type="NCBI Taxonomy" id="314040"/>
    <lineage>
        <taxon>Eukaryota</taxon>
        <taxon>Fungi</taxon>
        <taxon>Dikarya</taxon>
        <taxon>Ascomycota</taxon>
        <taxon>Pezizomycotina</taxon>
        <taxon>Sordariomycetes</taxon>
        <taxon>Sordariomycetidae</taxon>
        <taxon>Sordariales</taxon>
        <taxon>Schizotheciaceae</taxon>
        <taxon>Schizothecium</taxon>
    </lineage>
</organism>
<comment type="caution">
    <text evidence="2">The sequence shown here is derived from an EMBL/GenBank/DDBJ whole genome shotgun (WGS) entry which is preliminary data.</text>
</comment>
<proteinExistence type="predicted"/>
<feature type="region of interest" description="Disordered" evidence="1">
    <location>
        <begin position="70"/>
        <end position="90"/>
    </location>
</feature>
<dbReference type="Proteomes" id="UP001172155">
    <property type="component" value="Unassembled WGS sequence"/>
</dbReference>
<dbReference type="EMBL" id="JAUKUD010000002">
    <property type="protein sequence ID" value="KAK0752313.1"/>
    <property type="molecule type" value="Genomic_DNA"/>
</dbReference>
<name>A0AA40F6V5_9PEZI</name>